<dbReference type="PROSITE" id="PS00595">
    <property type="entry name" value="AA_TRANSFER_CLASS_5"/>
    <property type="match status" value="1"/>
</dbReference>
<dbReference type="InterPro" id="IPR015421">
    <property type="entry name" value="PyrdxlP-dep_Trfase_major"/>
</dbReference>
<reference evidence="10 11" key="1">
    <citation type="submission" date="2020-04" db="EMBL/GenBank/DDBJ databases">
        <title>Knoellia sp. isolate from air conditioner.</title>
        <authorList>
            <person name="Chea S."/>
            <person name="Kim D.-U."/>
        </authorList>
    </citation>
    <scope>NUCLEOTIDE SEQUENCE [LARGE SCALE GENOMIC DNA]</scope>
    <source>
        <strain evidence="10 11">DB2414S</strain>
    </source>
</reference>
<evidence type="ECO:0000256" key="4">
    <source>
        <dbReference type="ARBA" id="ARBA00022679"/>
    </source>
</evidence>
<evidence type="ECO:0000256" key="5">
    <source>
        <dbReference type="ARBA" id="ARBA00022898"/>
    </source>
</evidence>
<proteinExistence type="inferred from homology"/>
<dbReference type="PANTHER" id="PTHR43586:SF8">
    <property type="entry name" value="CYSTEINE DESULFURASE 1, CHLOROPLASTIC"/>
    <property type="match status" value="1"/>
</dbReference>
<dbReference type="Pfam" id="PF00266">
    <property type="entry name" value="Aminotran_5"/>
    <property type="match status" value="1"/>
</dbReference>
<sequence length="431" mass="45671">MTTAFEPQELARIRAGFPILSRTVRDGKPLVYLDSGATSQRHAGALATMRAFDEEVNAAVHRGAHQLSEEATDAYEGARAKVAGFVGGAEDEVVFTKNATESLNLVAYAFSNSVAGQAKDPRLTLGEGDEILITEMEHHANLVPWQELARRTGATLRWIGVTDEGRLDLAGQHGPGLADLLTERTKVFAFTHVSNVLGTVNPVRELAEAARAVGALTVLDACQSAPHLPLDVADLGVDFAAFSGHKMYGPTGVGVLWGRGELLAAMPPFITGGSMIETVRMEATTYAAPPQRFEAGSPNAAQAVGLGAAVDWLGELGLDRVTAHEHALTEQLLAGLAERPWVRVVGPAEAVDRVGAVAFDVEGVHAHDVGQVLDDQGVAVRVGHHCAWPLHRRFGVTATTRASLAAYNTPQEVDAMLSALDRVPDIFGVAV</sequence>
<dbReference type="EMBL" id="JABEPQ010000001">
    <property type="protein sequence ID" value="NNM44861.1"/>
    <property type="molecule type" value="Genomic_DNA"/>
</dbReference>
<evidence type="ECO:0000256" key="1">
    <source>
        <dbReference type="ARBA" id="ARBA00001933"/>
    </source>
</evidence>
<evidence type="ECO:0000259" key="9">
    <source>
        <dbReference type="Pfam" id="PF00266"/>
    </source>
</evidence>
<dbReference type="PANTHER" id="PTHR43586">
    <property type="entry name" value="CYSTEINE DESULFURASE"/>
    <property type="match status" value="1"/>
</dbReference>
<dbReference type="InterPro" id="IPR015422">
    <property type="entry name" value="PyrdxlP-dep_Trfase_small"/>
</dbReference>
<evidence type="ECO:0000256" key="2">
    <source>
        <dbReference type="ARBA" id="ARBA00010447"/>
    </source>
</evidence>
<keyword evidence="4 8" id="KW-0808">Transferase</keyword>
<dbReference type="CDD" id="cd06453">
    <property type="entry name" value="SufS_like"/>
    <property type="match status" value="1"/>
</dbReference>
<dbReference type="EC" id="2.8.1.7" evidence="3 8"/>
<dbReference type="AlphaFoldDB" id="A0A849HF71"/>
<accession>A0A849HF71</accession>
<evidence type="ECO:0000256" key="8">
    <source>
        <dbReference type="RuleBase" id="RU004506"/>
    </source>
</evidence>
<evidence type="ECO:0000256" key="7">
    <source>
        <dbReference type="RuleBase" id="RU004504"/>
    </source>
</evidence>
<comment type="catalytic activity">
    <reaction evidence="6 8">
        <text>(sulfur carrier)-H + L-cysteine = (sulfur carrier)-SH + L-alanine</text>
        <dbReference type="Rhea" id="RHEA:43892"/>
        <dbReference type="Rhea" id="RHEA-COMP:14737"/>
        <dbReference type="Rhea" id="RHEA-COMP:14739"/>
        <dbReference type="ChEBI" id="CHEBI:29917"/>
        <dbReference type="ChEBI" id="CHEBI:35235"/>
        <dbReference type="ChEBI" id="CHEBI:57972"/>
        <dbReference type="ChEBI" id="CHEBI:64428"/>
        <dbReference type="EC" id="2.8.1.7"/>
    </reaction>
</comment>
<protein>
    <recommendedName>
        <fullName evidence="3 8">Cysteine desulfurase</fullName>
        <ecNumber evidence="3 8">2.8.1.7</ecNumber>
    </recommendedName>
</protein>
<comment type="caution">
    <text evidence="10">The sequence shown here is derived from an EMBL/GenBank/DDBJ whole genome shotgun (WGS) entry which is preliminary data.</text>
</comment>
<gene>
    <name evidence="10" type="ORF">HJG52_02440</name>
</gene>
<comment type="cofactor">
    <cofactor evidence="1 7">
        <name>pyridoxal 5'-phosphate</name>
        <dbReference type="ChEBI" id="CHEBI:597326"/>
    </cofactor>
</comment>
<dbReference type="NCBIfam" id="TIGR01979">
    <property type="entry name" value="sufS"/>
    <property type="match status" value="1"/>
</dbReference>
<dbReference type="Gene3D" id="3.90.1150.10">
    <property type="entry name" value="Aspartate Aminotransferase, domain 1"/>
    <property type="match status" value="1"/>
</dbReference>
<evidence type="ECO:0000313" key="11">
    <source>
        <dbReference type="Proteomes" id="UP000588586"/>
    </source>
</evidence>
<comment type="function">
    <text evidence="8">Catalyzes the removal of elemental sulfur and selenium atoms from L-cysteine, L-cystine, L-selenocysteine, and L-selenocystine to produce L-alanine.</text>
</comment>
<comment type="similarity">
    <text evidence="2 8">Belongs to the class-V pyridoxal-phosphate-dependent aminotransferase family. Csd subfamily.</text>
</comment>
<evidence type="ECO:0000256" key="6">
    <source>
        <dbReference type="ARBA" id="ARBA00050776"/>
    </source>
</evidence>
<dbReference type="InterPro" id="IPR010970">
    <property type="entry name" value="Cys_dSase_SufS"/>
</dbReference>
<name>A0A849HF71_9MICO</name>
<feature type="domain" description="Aminotransferase class V" evidence="9">
    <location>
        <begin position="31"/>
        <end position="415"/>
    </location>
</feature>
<keyword evidence="11" id="KW-1185">Reference proteome</keyword>
<dbReference type="GO" id="GO:0030170">
    <property type="term" value="F:pyridoxal phosphate binding"/>
    <property type="evidence" value="ECO:0007669"/>
    <property type="project" value="UniProtKB-UniRule"/>
</dbReference>
<dbReference type="InterPro" id="IPR020578">
    <property type="entry name" value="Aminotrans_V_PyrdxlP_BS"/>
</dbReference>
<evidence type="ECO:0000256" key="3">
    <source>
        <dbReference type="ARBA" id="ARBA00012239"/>
    </source>
</evidence>
<dbReference type="InterPro" id="IPR000192">
    <property type="entry name" value="Aminotrans_V_dom"/>
</dbReference>
<dbReference type="InterPro" id="IPR015424">
    <property type="entry name" value="PyrdxlP-dep_Trfase"/>
</dbReference>
<dbReference type="Proteomes" id="UP000588586">
    <property type="component" value="Unassembled WGS sequence"/>
</dbReference>
<organism evidence="10 11">
    <name type="scientific">Knoellia koreensis</name>
    <dbReference type="NCBI Taxonomy" id="2730921"/>
    <lineage>
        <taxon>Bacteria</taxon>
        <taxon>Bacillati</taxon>
        <taxon>Actinomycetota</taxon>
        <taxon>Actinomycetes</taxon>
        <taxon>Micrococcales</taxon>
        <taxon>Intrasporangiaceae</taxon>
        <taxon>Knoellia</taxon>
    </lineage>
</organism>
<keyword evidence="5 8" id="KW-0663">Pyridoxal phosphate</keyword>
<dbReference type="GO" id="GO:0006534">
    <property type="term" value="P:cysteine metabolic process"/>
    <property type="evidence" value="ECO:0007669"/>
    <property type="project" value="UniProtKB-UniRule"/>
</dbReference>
<evidence type="ECO:0000313" key="10">
    <source>
        <dbReference type="EMBL" id="NNM44861.1"/>
    </source>
</evidence>
<dbReference type="RefSeq" id="WP_171241963.1">
    <property type="nucleotide sequence ID" value="NZ_JABEPQ010000001.1"/>
</dbReference>
<dbReference type="SUPFAM" id="SSF53383">
    <property type="entry name" value="PLP-dependent transferases"/>
    <property type="match status" value="1"/>
</dbReference>
<dbReference type="GO" id="GO:0031071">
    <property type="term" value="F:cysteine desulfurase activity"/>
    <property type="evidence" value="ECO:0007669"/>
    <property type="project" value="UniProtKB-UniRule"/>
</dbReference>
<dbReference type="Gene3D" id="3.40.640.10">
    <property type="entry name" value="Type I PLP-dependent aspartate aminotransferase-like (Major domain)"/>
    <property type="match status" value="1"/>
</dbReference>